<name>A0ABT8KZ56_9BACT</name>
<comment type="subcellular location">
    <subcellularLocation>
        <location evidence="1 7">Cell outer membrane</location>
        <topology evidence="1 7">Multi-pass membrane protein</topology>
    </subcellularLocation>
</comment>
<dbReference type="SUPFAM" id="SSF49464">
    <property type="entry name" value="Carboxypeptidase regulatory domain-like"/>
    <property type="match status" value="1"/>
</dbReference>
<dbReference type="InterPro" id="IPR037066">
    <property type="entry name" value="Plug_dom_sf"/>
</dbReference>
<comment type="similarity">
    <text evidence="7">Belongs to the TonB-dependent receptor family.</text>
</comment>
<gene>
    <name evidence="9" type="ORF">QQ020_01880</name>
</gene>
<organism evidence="9 10">
    <name type="scientific">Agaribacillus aureus</name>
    <dbReference type="NCBI Taxonomy" id="3051825"/>
    <lineage>
        <taxon>Bacteria</taxon>
        <taxon>Pseudomonadati</taxon>
        <taxon>Bacteroidota</taxon>
        <taxon>Cytophagia</taxon>
        <taxon>Cytophagales</taxon>
        <taxon>Splendidivirgaceae</taxon>
        <taxon>Agaribacillus</taxon>
    </lineage>
</organism>
<proteinExistence type="inferred from homology"/>
<dbReference type="InterPro" id="IPR023997">
    <property type="entry name" value="TonB-dep_OMP_SusC/RagA_CS"/>
</dbReference>
<evidence type="ECO:0000256" key="2">
    <source>
        <dbReference type="ARBA" id="ARBA00022448"/>
    </source>
</evidence>
<evidence type="ECO:0000259" key="8">
    <source>
        <dbReference type="Pfam" id="PF07715"/>
    </source>
</evidence>
<dbReference type="InterPro" id="IPR012910">
    <property type="entry name" value="Plug_dom"/>
</dbReference>
<evidence type="ECO:0000256" key="7">
    <source>
        <dbReference type="PROSITE-ProRule" id="PRU01360"/>
    </source>
</evidence>
<dbReference type="Proteomes" id="UP001172083">
    <property type="component" value="Unassembled WGS sequence"/>
</dbReference>
<keyword evidence="6 7" id="KW-0998">Cell outer membrane</keyword>
<evidence type="ECO:0000313" key="10">
    <source>
        <dbReference type="Proteomes" id="UP001172083"/>
    </source>
</evidence>
<keyword evidence="3 7" id="KW-1134">Transmembrane beta strand</keyword>
<dbReference type="PROSITE" id="PS52016">
    <property type="entry name" value="TONB_DEPENDENT_REC_3"/>
    <property type="match status" value="1"/>
</dbReference>
<dbReference type="InterPro" id="IPR036942">
    <property type="entry name" value="Beta-barrel_TonB_sf"/>
</dbReference>
<dbReference type="Pfam" id="PF13715">
    <property type="entry name" value="CarbopepD_reg_2"/>
    <property type="match status" value="1"/>
</dbReference>
<evidence type="ECO:0000256" key="3">
    <source>
        <dbReference type="ARBA" id="ARBA00022452"/>
    </source>
</evidence>
<sequence length="1080" mass="118120">MMKPIPHLRVFRRPFHFSITITFILLSIFQVSAQTDLTVSGTVLDDLGNPLQGVTVVKQGTTSGTVTDVNGKYSINAASNDVLVFSFIGFTTQEVTVNNQTMLDVTLEMDLQTLGEVVISGYGITTLREEVTYAVSKIDDASLKKTAPVSFSELLQGRAAGVSAISTDGAPGAGMSINIRGASSLSAGNTPLIVIDNIPYAPTDDDAVNPLSFINPNDVESINILKDASATALYGVGASNGVIVITTKRGKLGKPSINARVQYGIGEFARTLPTATPQQYALHRALRHRGNNDDDYIVSPGAPGMWELVANPEDAAQYLEGDSPFNILENEYGLTNFEGTDWLDVITQNTTKQVYNLDFSGATEKTNYYASYGYTFEDGAIINSSFDRISGLLNLEQKLSNVVTAGLKLNYARSEYDGLLGDRRAQNAISQANSLNPFINRDNVRGDREGLINNGGGGAGPESPEFRINNTHSFRANDYFAGNANLAVKPLDWLELSVTGGLIVENFEREQFFPSELRFGAGTNGLAQMQERRESRWVVQPRISINNSFSGGHKVGATLVFEAKKQTRDQLITTYQQFDTEVLDEFTLAAAQSVVPDPSFEDIRAASFLTAVNYSFNGRYVLNASVRVDGSSRFINDKTGIFPAVSVAWNLGDEGFMGFADSFLSTLKLRAGIGVTGNDQVNPLSGLSVAGISTVKYPFNDSPSTSINPQPPQGINNPQSLFGNPDATWETTTGINLGIDLGFLQEKFFLSANYYNNKTTDLLLSVQLPEYSGFNSSVQNLGEMRNQGVELEAITVNIDKADFTWRTNFNIAFNKNEILDLGGNPELGFKIIGTRGISANDVILRIGEPIGTYYGTIQGGVVNNFTERTNDPRKNVGTNDRQPGNANFMDVSGNGVFDRNEYLPIAQTLPLHSGGIGNNFTFKGFDLYAFLRWSFGNDVINDNINRARYLRGDQNPDADILDDIWTRQNTNRNYHSVTGILTQRTNSLFNRSEMVEDGSYLRLETVTLGYNLPARILGNIGLSRARIYFTGQNLAILTRYSWYDPEVNGARGPNKALFPGLDRGSYPRARTFLVGLDLSF</sequence>
<evidence type="ECO:0000313" key="9">
    <source>
        <dbReference type="EMBL" id="MDN5210769.1"/>
    </source>
</evidence>
<comment type="caution">
    <text evidence="9">The sequence shown here is derived from an EMBL/GenBank/DDBJ whole genome shotgun (WGS) entry which is preliminary data.</text>
</comment>
<dbReference type="InterPro" id="IPR008969">
    <property type="entry name" value="CarboxyPept-like_regulatory"/>
</dbReference>
<dbReference type="NCBIfam" id="TIGR04056">
    <property type="entry name" value="OMP_RagA_SusC"/>
    <property type="match status" value="1"/>
</dbReference>
<keyword evidence="10" id="KW-1185">Reference proteome</keyword>
<keyword evidence="2 7" id="KW-0813">Transport</keyword>
<feature type="domain" description="TonB-dependent receptor plug" evidence="8">
    <location>
        <begin position="129"/>
        <end position="242"/>
    </location>
</feature>
<evidence type="ECO:0000256" key="6">
    <source>
        <dbReference type="ARBA" id="ARBA00023237"/>
    </source>
</evidence>
<dbReference type="EMBL" id="JAUJEB010000001">
    <property type="protein sequence ID" value="MDN5210769.1"/>
    <property type="molecule type" value="Genomic_DNA"/>
</dbReference>
<dbReference type="InterPro" id="IPR023996">
    <property type="entry name" value="TonB-dep_OMP_SusC/RagA"/>
</dbReference>
<evidence type="ECO:0000256" key="4">
    <source>
        <dbReference type="ARBA" id="ARBA00022692"/>
    </source>
</evidence>
<dbReference type="Gene3D" id="2.60.40.1120">
    <property type="entry name" value="Carboxypeptidase-like, regulatory domain"/>
    <property type="match status" value="1"/>
</dbReference>
<protein>
    <submittedName>
        <fullName evidence="9">TonB-dependent receptor</fullName>
    </submittedName>
</protein>
<dbReference type="RefSeq" id="WP_346756110.1">
    <property type="nucleotide sequence ID" value="NZ_JAUJEB010000001.1"/>
</dbReference>
<dbReference type="SUPFAM" id="SSF56935">
    <property type="entry name" value="Porins"/>
    <property type="match status" value="1"/>
</dbReference>
<dbReference type="InterPro" id="IPR039426">
    <property type="entry name" value="TonB-dep_rcpt-like"/>
</dbReference>
<dbReference type="Pfam" id="PF07715">
    <property type="entry name" value="Plug"/>
    <property type="match status" value="1"/>
</dbReference>
<evidence type="ECO:0000256" key="5">
    <source>
        <dbReference type="ARBA" id="ARBA00023136"/>
    </source>
</evidence>
<dbReference type="NCBIfam" id="TIGR04057">
    <property type="entry name" value="SusC_RagA_signa"/>
    <property type="match status" value="1"/>
</dbReference>
<evidence type="ECO:0000256" key="1">
    <source>
        <dbReference type="ARBA" id="ARBA00004571"/>
    </source>
</evidence>
<keyword evidence="4 7" id="KW-0812">Transmembrane</keyword>
<reference evidence="9" key="1">
    <citation type="submission" date="2023-06" db="EMBL/GenBank/DDBJ databases">
        <title>Genomic of Agaribacillus aureum.</title>
        <authorList>
            <person name="Wang G."/>
        </authorList>
    </citation>
    <scope>NUCLEOTIDE SEQUENCE</scope>
    <source>
        <strain evidence="9">BMA12</strain>
    </source>
</reference>
<keyword evidence="5 7" id="KW-0472">Membrane</keyword>
<dbReference type="Gene3D" id="2.40.170.20">
    <property type="entry name" value="TonB-dependent receptor, beta-barrel domain"/>
    <property type="match status" value="1"/>
</dbReference>
<accession>A0ABT8KZ56</accession>
<keyword evidence="9" id="KW-0675">Receptor</keyword>
<dbReference type="Gene3D" id="2.170.130.10">
    <property type="entry name" value="TonB-dependent receptor, plug domain"/>
    <property type="match status" value="1"/>
</dbReference>